<dbReference type="SUPFAM" id="SSF47459">
    <property type="entry name" value="HLH, helix-loop-helix DNA-binding domain"/>
    <property type="match status" value="1"/>
</dbReference>
<keyword evidence="9" id="KW-1185">Reference proteome</keyword>
<feature type="region of interest" description="Disordered" evidence="6">
    <location>
        <begin position="175"/>
        <end position="220"/>
    </location>
</feature>
<keyword evidence="2" id="KW-0805">Transcription regulation</keyword>
<evidence type="ECO:0000256" key="6">
    <source>
        <dbReference type="SAM" id="MobiDB-lite"/>
    </source>
</evidence>
<evidence type="ECO:0000313" key="9">
    <source>
        <dbReference type="Proteomes" id="UP001370490"/>
    </source>
</evidence>
<feature type="domain" description="BHLH" evidence="7">
    <location>
        <begin position="207"/>
        <end position="256"/>
    </location>
</feature>
<reference evidence="8 9" key="1">
    <citation type="submission" date="2023-12" db="EMBL/GenBank/DDBJ databases">
        <title>A high-quality genome assembly for Dillenia turbinata (Dilleniales).</title>
        <authorList>
            <person name="Chanderbali A."/>
        </authorList>
    </citation>
    <scope>NUCLEOTIDE SEQUENCE [LARGE SCALE GENOMIC DNA]</scope>
    <source>
        <strain evidence="8">LSX21</strain>
        <tissue evidence="8">Leaf</tissue>
    </source>
</reference>
<dbReference type="InterPro" id="IPR011598">
    <property type="entry name" value="bHLH_dom"/>
</dbReference>
<keyword evidence="5" id="KW-0539">Nucleus</keyword>
<protein>
    <submittedName>
        <fullName evidence="8">Myc-type, basic helix-loop-helix (BHLH) domain</fullName>
    </submittedName>
</protein>
<evidence type="ECO:0000259" key="7">
    <source>
        <dbReference type="PROSITE" id="PS50888"/>
    </source>
</evidence>
<evidence type="ECO:0000256" key="4">
    <source>
        <dbReference type="ARBA" id="ARBA00023163"/>
    </source>
</evidence>
<dbReference type="Proteomes" id="UP001370490">
    <property type="component" value="Unassembled WGS sequence"/>
</dbReference>
<dbReference type="GO" id="GO:0000981">
    <property type="term" value="F:DNA-binding transcription factor activity, RNA polymerase II-specific"/>
    <property type="evidence" value="ECO:0007669"/>
    <property type="project" value="TreeGrafter"/>
</dbReference>
<evidence type="ECO:0000256" key="1">
    <source>
        <dbReference type="ARBA" id="ARBA00004123"/>
    </source>
</evidence>
<keyword evidence="4" id="KW-0804">Transcription</keyword>
<evidence type="ECO:0000256" key="3">
    <source>
        <dbReference type="ARBA" id="ARBA00023125"/>
    </source>
</evidence>
<keyword evidence="3" id="KW-0238">DNA-binding</keyword>
<feature type="compositionally biased region" description="Basic and acidic residues" evidence="6">
    <location>
        <begin position="175"/>
        <end position="185"/>
    </location>
</feature>
<organism evidence="8 9">
    <name type="scientific">Dillenia turbinata</name>
    <dbReference type="NCBI Taxonomy" id="194707"/>
    <lineage>
        <taxon>Eukaryota</taxon>
        <taxon>Viridiplantae</taxon>
        <taxon>Streptophyta</taxon>
        <taxon>Embryophyta</taxon>
        <taxon>Tracheophyta</taxon>
        <taxon>Spermatophyta</taxon>
        <taxon>Magnoliopsida</taxon>
        <taxon>eudicotyledons</taxon>
        <taxon>Gunneridae</taxon>
        <taxon>Pentapetalae</taxon>
        <taxon>Dilleniales</taxon>
        <taxon>Dilleniaceae</taxon>
        <taxon>Dillenia</taxon>
    </lineage>
</organism>
<dbReference type="PROSITE" id="PS50888">
    <property type="entry name" value="BHLH"/>
    <property type="match status" value="1"/>
</dbReference>
<comment type="subcellular location">
    <subcellularLocation>
        <location evidence="1">Nucleus</location>
    </subcellularLocation>
</comment>
<dbReference type="InterPro" id="IPR045843">
    <property type="entry name" value="IND-like"/>
</dbReference>
<evidence type="ECO:0000256" key="5">
    <source>
        <dbReference type="ARBA" id="ARBA00023242"/>
    </source>
</evidence>
<evidence type="ECO:0000256" key="2">
    <source>
        <dbReference type="ARBA" id="ARBA00023015"/>
    </source>
</evidence>
<dbReference type="GO" id="GO:0000978">
    <property type="term" value="F:RNA polymerase II cis-regulatory region sequence-specific DNA binding"/>
    <property type="evidence" value="ECO:0007669"/>
    <property type="project" value="TreeGrafter"/>
</dbReference>
<dbReference type="Pfam" id="PF00010">
    <property type="entry name" value="HLH"/>
    <property type="match status" value="1"/>
</dbReference>
<accession>A0AAN8ZGS9</accession>
<dbReference type="PANTHER" id="PTHR16223:SF109">
    <property type="entry name" value="BHLH DOMAIN-CONTAINING PROTEIN"/>
    <property type="match status" value="1"/>
</dbReference>
<dbReference type="InterPro" id="IPR036638">
    <property type="entry name" value="HLH_DNA-bd_sf"/>
</dbReference>
<proteinExistence type="predicted"/>
<dbReference type="SMART" id="SM00353">
    <property type="entry name" value="HLH"/>
    <property type="match status" value="1"/>
</dbReference>
<dbReference type="CDD" id="cd11393">
    <property type="entry name" value="bHLH_AtbHLH_like"/>
    <property type="match status" value="1"/>
</dbReference>
<dbReference type="AlphaFoldDB" id="A0AAN8ZGS9"/>
<name>A0AAN8ZGS9_9MAGN</name>
<feature type="compositionally biased region" description="Basic and acidic residues" evidence="6">
    <location>
        <begin position="208"/>
        <end position="218"/>
    </location>
</feature>
<comment type="caution">
    <text evidence="8">The sequence shown here is derived from an EMBL/GenBank/DDBJ whole genome shotgun (WGS) entry which is preliminary data.</text>
</comment>
<sequence>MEGESGQENIMHSTLMISGESNINIARIPTDFGNEDETANHLAVASLLQWTQCLQTSQDHLKYLAENSTYPYFFPTTDMLSGSCSSVNGIHNVHGFFDIQTEILADHSGVASTCGLADLAFHSNAWKVEPSVHVKSCNNVKSSVDSRRFLCPGQSITKGSENCRSQMSPASMMQELHEDNHESHQSHSRLRNAGSDSSSKSKRQNSLSREKAMTTDRSRRIRIAKRLEALRQVLPHSARGSCVDVVDDAIRRIKRLQFQIKELSRSRLREGSPSDPFAVLEGYGYYLHREKMMPDEQPEEMMDALLEASPSGVTKLLESRGLCILPKALAEGLLLADG</sequence>
<evidence type="ECO:0000313" key="8">
    <source>
        <dbReference type="EMBL" id="KAK6937501.1"/>
    </source>
</evidence>
<dbReference type="PANTHER" id="PTHR16223">
    <property type="entry name" value="TRANSCRIPTION FACTOR BHLH83-RELATED"/>
    <property type="match status" value="1"/>
</dbReference>
<gene>
    <name evidence="8" type="ORF">RJ641_031009</name>
</gene>
<dbReference type="InterPro" id="IPR045239">
    <property type="entry name" value="bHLH95_bHLH"/>
</dbReference>
<dbReference type="Gene3D" id="4.10.280.10">
    <property type="entry name" value="Helix-loop-helix DNA-binding domain"/>
    <property type="match status" value="1"/>
</dbReference>
<dbReference type="EMBL" id="JBAMMX010000006">
    <property type="protein sequence ID" value="KAK6937501.1"/>
    <property type="molecule type" value="Genomic_DNA"/>
</dbReference>
<dbReference type="GO" id="GO:0005634">
    <property type="term" value="C:nucleus"/>
    <property type="evidence" value="ECO:0007669"/>
    <property type="project" value="UniProtKB-SubCell"/>
</dbReference>
<dbReference type="GO" id="GO:0046983">
    <property type="term" value="F:protein dimerization activity"/>
    <property type="evidence" value="ECO:0007669"/>
    <property type="project" value="InterPro"/>
</dbReference>